<proteinExistence type="predicted"/>
<feature type="compositionally biased region" description="Basic and acidic residues" evidence="1">
    <location>
        <begin position="51"/>
        <end position="66"/>
    </location>
</feature>
<feature type="compositionally biased region" description="Low complexity" evidence="1">
    <location>
        <begin position="40"/>
        <end position="50"/>
    </location>
</feature>
<dbReference type="AlphaFoldDB" id="A0A6H1ZCA4"/>
<evidence type="ECO:0000313" key="3">
    <source>
        <dbReference type="EMBL" id="QJH95060.1"/>
    </source>
</evidence>
<evidence type="ECO:0000313" key="2">
    <source>
        <dbReference type="EMBL" id="QJA45061.1"/>
    </source>
</evidence>
<dbReference type="EMBL" id="MT144612">
    <property type="protein sequence ID" value="QJH95060.1"/>
    <property type="molecule type" value="Genomic_DNA"/>
</dbReference>
<gene>
    <name evidence="2" type="ORF">TM448A00172_0020</name>
    <name evidence="3" type="ORF">TM448B00344_0006</name>
</gene>
<name>A0A6H1ZCA4_9ZZZZ</name>
<feature type="compositionally biased region" description="Basic and acidic residues" evidence="1">
    <location>
        <begin position="77"/>
        <end position="101"/>
    </location>
</feature>
<sequence length="297" mass="33409">MRGSLALNNHFMSDDIQGSEDPLIKEVLEEIAAEENGNKATPAETPAEPIEPVKTEEIKTEEAVEDKTDDTEPPAKPNREVKYVPVGKHNEERHKRQEAEKLAADREIRIKELEAQFNNSKPSEDNKDDIAEAAKLLAERNGMDADLTTDFVKSIVDIAAKRNVLPDEIKQKLDNFEQMTERARLAENETNQEKGFEKEFAAIVTEFPHLADQKDALKQIVFSEDNINTPLRPLALEYMHDNPSPQDGKKSAETPTQGGSRTEAVDFSSMTEEQFAGLSEEQMVLYDQWSAKNGKSR</sequence>
<reference evidence="2" key="1">
    <citation type="submission" date="2020-03" db="EMBL/GenBank/DDBJ databases">
        <title>The deep terrestrial virosphere.</title>
        <authorList>
            <person name="Holmfeldt K."/>
            <person name="Nilsson E."/>
            <person name="Simone D."/>
            <person name="Lopez-Fernandez M."/>
            <person name="Wu X."/>
            <person name="de Brujin I."/>
            <person name="Lundin D."/>
            <person name="Andersson A."/>
            <person name="Bertilsson S."/>
            <person name="Dopson M."/>
        </authorList>
    </citation>
    <scope>NUCLEOTIDE SEQUENCE</scope>
    <source>
        <strain evidence="2">TM448A00172</strain>
        <strain evidence="3">TM448B00344</strain>
    </source>
</reference>
<evidence type="ECO:0000256" key="1">
    <source>
        <dbReference type="SAM" id="MobiDB-lite"/>
    </source>
</evidence>
<organism evidence="2">
    <name type="scientific">viral metagenome</name>
    <dbReference type="NCBI Taxonomy" id="1070528"/>
    <lineage>
        <taxon>unclassified sequences</taxon>
        <taxon>metagenomes</taxon>
        <taxon>organismal metagenomes</taxon>
    </lineage>
</organism>
<accession>A0A6H1ZCA4</accession>
<feature type="region of interest" description="Disordered" evidence="1">
    <location>
        <begin position="30"/>
        <end position="101"/>
    </location>
</feature>
<feature type="region of interest" description="Disordered" evidence="1">
    <location>
        <begin position="236"/>
        <end position="273"/>
    </location>
</feature>
<dbReference type="EMBL" id="MT143985">
    <property type="protein sequence ID" value="QJA45061.1"/>
    <property type="molecule type" value="Genomic_DNA"/>
</dbReference>
<protein>
    <submittedName>
        <fullName evidence="2">Uncharacterized protein</fullName>
    </submittedName>
</protein>